<feature type="domain" description="PH" evidence="4">
    <location>
        <begin position="462"/>
        <end position="561"/>
    </location>
</feature>
<dbReference type="SMART" id="SM00233">
    <property type="entry name" value="PH"/>
    <property type="match status" value="1"/>
</dbReference>
<comment type="similarity">
    <text evidence="1">Belongs to the CNKSR family.</text>
</comment>
<dbReference type="SMART" id="SM00454">
    <property type="entry name" value="SAM"/>
    <property type="match status" value="1"/>
</dbReference>
<proteinExistence type="inferred from homology"/>
<dbReference type="EMBL" id="QXTE01000016">
    <property type="protein sequence ID" value="TFK13291.1"/>
    <property type="molecule type" value="Genomic_DNA"/>
</dbReference>
<comment type="caution">
    <text evidence="8">The sequence shown here is derived from an EMBL/GenBank/DDBJ whole genome shotgun (WGS) entry which is preliminary data.</text>
</comment>
<dbReference type="InterPro" id="IPR013761">
    <property type="entry name" value="SAM/pointed_sf"/>
</dbReference>
<evidence type="ECO:0000259" key="5">
    <source>
        <dbReference type="PROSITE" id="PS50105"/>
    </source>
</evidence>
<feature type="compositionally biased region" description="Low complexity" evidence="3">
    <location>
        <begin position="624"/>
        <end position="634"/>
    </location>
</feature>
<reference evidence="8 9" key="2">
    <citation type="submission" date="2019-04" db="EMBL/GenBank/DDBJ databases">
        <title>The genome sequence of big-headed turtle.</title>
        <authorList>
            <person name="Gong S."/>
        </authorList>
    </citation>
    <scope>NUCLEOTIDE SEQUENCE [LARGE SCALE GENOMIC DNA]</scope>
    <source>
        <strain evidence="8">DO16091913</strain>
        <tissue evidence="8">Muscle</tissue>
    </source>
</reference>
<dbReference type="InterPro" id="IPR017874">
    <property type="entry name" value="CRIC_domain"/>
</dbReference>
<dbReference type="SUPFAM" id="SSF50729">
    <property type="entry name" value="PH domain-like"/>
    <property type="match status" value="1"/>
</dbReference>
<dbReference type="InterPro" id="IPR001849">
    <property type="entry name" value="PH_domain"/>
</dbReference>
<dbReference type="InterPro" id="IPR036034">
    <property type="entry name" value="PDZ_sf"/>
</dbReference>
<evidence type="ECO:0000259" key="4">
    <source>
        <dbReference type="PROSITE" id="PS50003"/>
    </source>
</evidence>
<sequence>MEPIGAWSPVQVVQWLRGLDQALQQYPFETWSLTGNDLLQLSYRRLEELGLRRVGHQELILEAVEQLCALNYELETTSLGTLTEKLQQVTRTTQTLILSHRKVTAYDGEAIETPSPDLLACIAELITAAKGLFSWLNRYLFSHLNDYSASRDIVSLCGELAQILQKDCRVSERENRILLICRHLAGICENISSCSPAALLNQTAILESVELVPTEPEDSLGIEIKSTNSCLHFIAGTATESPADHCSQILPGDEIVQVNGQVVVGWTRVNLVKKILEKPNQVTLLLKKIPLTSVGSPCSPRSPCHQAPGSFSDAAESPGLENNDSPISLVSLPSSVIAGLDSALDLATDEEETFDSSHPGEEPRDFLQRLPTEDASAAPTLESQALGAGLERRSSPVAVAPARPSTLGLGSKESPENGIGSRSRGPESPALPNKSSTKSCSRQKGVATRLSRRRVSCRELGKVDCDGWLLKKKDHVGFMSQKWKRCWFVLKGHVLYWYNQPSDEKAVGLINVSTYDLESTREQKKKYVFQLCHEKYKPFIFAAETLADLSMWVSGLITAKTKYKLAQESLPPREEDCYSETEAEDPDDDAPRPGSDLLPKRRELLTTLERAQPGSAMGSPDSTGPVGSPLGSPVPGRPCSPLDSPGEELESLIKCLKQGGVSLIGTRQLLTHEQYRKSFIKRNKNPQINERVHLVRALQSTLKAKVAELQILDQLLNDSELTSEKFRHWKEDHQELYQEIHQWWMPRPSQAEGLEAELGAESSPQEAAGATP</sequence>
<dbReference type="InterPro" id="IPR051566">
    <property type="entry name" value="CNKSR"/>
</dbReference>
<keyword evidence="2" id="KW-0597">Phosphoprotein</keyword>
<feature type="region of interest" description="Disordered" evidence="3">
    <location>
        <begin position="387"/>
        <end position="447"/>
    </location>
</feature>
<dbReference type="InterPro" id="IPR001478">
    <property type="entry name" value="PDZ"/>
</dbReference>
<feature type="domain" description="SAM" evidence="5">
    <location>
        <begin position="7"/>
        <end position="70"/>
    </location>
</feature>
<dbReference type="SUPFAM" id="SSF50156">
    <property type="entry name" value="PDZ domain-like"/>
    <property type="match status" value="1"/>
</dbReference>
<feature type="region of interest" description="Disordered" evidence="3">
    <location>
        <begin position="294"/>
        <end position="326"/>
    </location>
</feature>
<protein>
    <submittedName>
        <fullName evidence="8">Fibroblast growth factor 7</fullName>
    </submittedName>
</protein>
<dbReference type="Gene3D" id="2.30.42.10">
    <property type="match status" value="1"/>
</dbReference>
<evidence type="ECO:0000259" key="7">
    <source>
        <dbReference type="PROSITE" id="PS51290"/>
    </source>
</evidence>
<reference evidence="8 9" key="1">
    <citation type="submission" date="2019-04" db="EMBL/GenBank/DDBJ databases">
        <title>Draft genome of the big-headed turtle Platysternon megacephalum.</title>
        <authorList>
            <person name="Gong S."/>
        </authorList>
    </citation>
    <scope>NUCLEOTIDE SEQUENCE [LARGE SCALE GENOMIC DNA]</scope>
    <source>
        <strain evidence="8">DO16091913</strain>
        <tissue evidence="8">Muscle</tissue>
    </source>
</reference>
<dbReference type="InterPro" id="IPR011993">
    <property type="entry name" value="PH-like_dom_sf"/>
</dbReference>
<dbReference type="PROSITE" id="PS51290">
    <property type="entry name" value="CRIC"/>
    <property type="match status" value="1"/>
</dbReference>
<organism evidence="8 9">
    <name type="scientific">Platysternon megacephalum</name>
    <name type="common">big-headed turtle</name>
    <dbReference type="NCBI Taxonomy" id="55544"/>
    <lineage>
        <taxon>Eukaryota</taxon>
        <taxon>Metazoa</taxon>
        <taxon>Chordata</taxon>
        <taxon>Craniata</taxon>
        <taxon>Vertebrata</taxon>
        <taxon>Euteleostomi</taxon>
        <taxon>Archelosauria</taxon>
        <taxon>Testudinata</taxon>
        <taxon>Testudines</taxon>
        <taxon>Cryptodira</taxon>
        <taxon>Durocryptodira</taxon>
        <taxon>Testudinoidea</taxon>
        <taxon>Platysternidae</taxon>
        <taxon>Platysternon</taxon>
    </lineage>
</organism>
<dbReference type="CDD" id="cd01260">
    <property type="entry name" value="PH_CNK_mammalian-like"/>
    <property type="match status" value="1"/>
</dbReference>
<feature type="region of interest" description="Disordered" evidence="3">
    <location>
        <begin position="751"/>
        <end position="772"/>
    </location>
</feature>
<feature type="region of interest" description="Disordered" evidence="3">
    <location>
        <begin position="571"/>
        <end position="645"/>
    </location>
</feature>
<dbReference type="SUPFAM" id="SSF47769">
    <property type="entry name" value="SAM/Pointed domain"/>
    <property type="match status" value="1"/>
</dbReference>
<dbReference type="FunFam" id="2.30.42.10:FF:000060">
    <property type="entry name" value="Connector enhancer of kinase suppressor of Ras 2"/>
    <property type="match status" value="1"/>
</dbReference>
<dbReference type="CDD" id="cd06748">
    <property type="entry name" value="PDZ_CNK1_2_3-like"/>
    <property type="match status" value="1"/>
</dbReference>
<dbReference type="PROSITE" id="PS50105">
    <property type="entry name" value="SAM_DOMAIN"/>
    <property type="match status" value="1"/>
</dbReference>
<evidence type="ECO:0000313" key="8">
    <source>
        <dbReference type="EMBL" id="TFK13291.1"/>
    </source>
</evidence>
<feature type="compositionally biased region" description="Acidic residues" evidence="3">
    <location>
        <begin position="577"/>
        <end position="588"/>
    </location>
</feature>
<gene>
    <name evidence="8" type="ORF">DR999_PMT03242</name>
</gene>
<dbReference type="PROSITE" id="PS50003">
    <property type="entry name" value="PH_DOMAIN"/>
    <property type="match status" value="1"/>
</dbReference>
<dbReference type="Pfam" id="PF00595">
    <property type="entry name" value="PDZ"/>
    <property type="match status" value="1"/>
</dbReference>
<accession>A0A4D9EPF4</accession>
<dbReference type="SMART" id="SM00228">
    <property type="entry name" value="PDZ"/>
    <property type="match status" value="1"/>
</dbReference>
<evidence type="ECO:0000313" key="9">
    <source>
        <dbReference type="Proteomes" id="UP000297703"/>
    </source>
</evidence>
<dbReference type="Pfam" id="PF00536">
    <property type="entry name" value="SAM_1"/>
    <property type="match status" value="1"/>
</dbReference>
<dbReference type="AlphaFoldDB" id="A0A4D9EPF4"/>
<evidence type="ECO:0000256" key="1">
    <source>
        <dbReference type="ARBA" id="ARBA00009498"/>
    </source>
</evidence>
<evidence type="ECO:0000259" key="6">
    <source>
        <dbReference type="PROSITE" id="PS50106"/>
    </source>
</evidence>
<dbReference type="PROSITE" id="PS50106">
    <property type="entry name" value="PDZ"/>
    <property type="match status" value="1"/>
</dbReference>
<dbReference type="STRING" id="55544.A0A4D9EPF4"/>
<dbReference type="Gene3D" id="1.10.150.50">
    <property type="entry name" value="Transcription Factor, Ets-1"/>
    <property type="match status" value="1"/>
</dbReference>
<feature type="compositionally biased region" description="Low complexity" evidence="3">
    <location>
        <begin position="751"/>
        <end position="761"/>
    </location>
</feature>
<dbReference type="Pfam" id="PF10534">
    <property type="entry name" value="CRIC_ras_sig"/>
    <property type="match status" value="1"/>
</dbReference>
<dbReference type="OrthoDB" id="2157866at2759"/>
<dbReference type="Gene3D" id="2.30.29.30">
    <property type="entry name" value="Pleckstrin-homology domain (PH domain)/Phosphotyrosine-binding domain (PTB)"/>
    <property type="match status" value="1"/>
</dbReference>
<feature type="domain" description="CRIC" evidence="7">
    <location>
        <begin position="78"/>
        <end position="171"/>
    </location>
</feature>
<dbReference type="PANTHER" id="PTHR12844:SF10">
    <property type="entry name" value="CONNECTOR ENHANCER OF KINASE SUPPRESSOR OF RAS 1"/>
    <property type="match status" value="1"/>
</dbReference>
<dbReference type="PANTHER" id="PTHR12844">
    <property type="entry name" value="CONNECTOR ENCHANCER OF KINASE SUPPRESSOR OF RAS"/>
    <property type="match status" value="1"/>
</dbReference>
<dbReference type="CDD" id="cd09511">
    <property type="entry name" value="SAM_CNK1_2_3-suppressor"/>
    <property type="match status" value="1"/>
</dbReference>
<dbReference type="InterPro" id="IPR049628">
    <property type="entry name" value="CNK1-3_SAM"/>
</dbReference>
<name>A0A4D9EPF4_9SAUR</name>
<keyword evidence="9" id="KW-1185">Reference proteome</keyword>
<dbReference type="InterPro" id="IPR001660">
    <property type="entry name" value="SAM"/>
</dbReference>
<dbReference type="Pfam" id="PF00169">
    <property type="entry name" value="PH"/>
    <property type="match status" value="1"/>
</dbReference>
<feature type="compositionally biased region" description="Polar residues" evidence="3">
    <location>
        <begin position="433"/>
        <end position="442"/>
    </location>
</feature>
<evidence type="ECO:0000256" key="2">
    <source>
        <dbReference type="ARBA" id="ARBA00022553"/>
    </source>
</evidence>
<dbReference type="Proteomes" id="UP000297703">
    <property type="component" value="Unassembled WGS sequence"/>
</dbReference>
<feature type="domain" description="PDZ" evidence="6">
    <location>
        <begin position="208"/>
        <end position="290"/>
    </location>
</feature>
<evidence type="ECO:0000256" key="3">
    <source>
        <dbReference type="SAM" id="MobiDB-lite"/>
    </source>
</evidence>